<evidence type="ECO:0000313" key="2">
    <source>
        <dbReference type="Proteomes" id="UP000183952"/>
    </source>
</evidence>
<organism evidence="1 2">
    <name type="scientific">Hathewaya proteolytica DSM 3090</name>
    <dbReference type="NCBI Taxonomy" id="1121331"/>
    <lineage>
        <taxon>Bacteria</taxon>
        <taxon>Bacillati</taxon>
        <taxon>Bacillota</taxon>
        <taxon>Clostridia</taxon>
        <taxon>Eubacteriales</taxon>
        <taxon>Clostridiaceae</taxon>
        <taxon>Hathewaya</taxon>
    </lineage>
</organism>
<accession>A0A1M6K5E7</accession>
<dbReference type="STRING" id="1121331.SAMN02745248_00342"/>
<proteinExistence type="predicted"/>
<dbReference type="Proteomes" id="UP000183952">
    <property type="component" value="Unassembled WGS sequence"/>
</dbReference>
<name>A0A1M6K5E7_9CLOT</name>
<evidence type="ECO:0000313" key="1">
    <source>
        <dbReference type="EMBL" id="SHJ54178.1"/>
    </source>
</evidence>
<dbReference type="AlphaFoldDB" id="A0A1M6K5E7"/>
<dbReference type="EMBL" id="FRAD01000004">
    <property type="protein sequence ID" value="SHJ54178.1"/>
    <property type="molecule type" value="Genomic_DNA"/>
</dbReference>
<keyword evidence="2" id="KW-1185">Reference proteome</keyword>
<protein>
    <submittedName>
        <fullName evidence="1">Uncharacterized protein</fullName>
    </submittedName>
</protein>
<sequence length="193" mass="23046">MNKRNKWKIRNLGCWGYLKASLKKNKKVYFKGNVTTVEKRSQVFMEDKWENFMLVKPSGANKLNKIIGILTKKHYIINEILEIKDYNQLMIDMFPNVNPLEVAYWKQINDEFYKDPYGNIKAYILIFDKNVSVEQLEKEKIFIRRKCGIDIYDVIDGEKPVYETSITPIHVPDKENMRKEYFVAFKYSSKKIH</sequence>
<reference evidence="1 2" key="1">
    <citation type="submission" date="2016-11" db="EMBL/GenBank/DDBJ databases">
        <authorList>
            <person name="Jaros S."/>
            <person name="Januszkiewicz K."/>
            <person name="Wedrychowicz H."/>
        </authorList>
    </citation>
    <scope>NUCLEOTIDE SEQUENCE [LARGE SCALE GENOMIC DNA]</scope>
    <source>
        <strain evidence="1 2">DSM 3090</strain>
    </source>
</reference>
<dbReference type="RefSeq" id="WP_072901628.1">
    <property type="nucleotide sequence ID" value="NZ_FRAD01000004.1"/>
</dbReference>
<gene>
    <name evidence="1" type="ORF">SAMN02745248_00342</name>
</gene>